<dbReference type="InterPro" id="IPR022472">
    <property type="entry name" value="VPLPA-CTERM"/>
</dbReference>
<keyword evidence="4" id="KW-1185">Reference proteome</keyword>
<dbReference type="Proteomes" id="UP000199340">
    <property type="component" value="Unassembled WGS sequence"/>
</dbReference>
<organism evidence="3 4">
    <name type="scientific">Lutimaribacter saemankumensis</name>
    <dbReference type="NCBI Taxonomy" id="490829"/>
    <lineage>
        <taxon>Bacteria</taxon>
        <taxon>Pseudomonadati</taxon>
        <taxon>Pseudomonadota</taxon>
        <taxon>Alphaproteobacteria</taxon>
        <taxon>Rhodobacterales</taxon>
        <taxon>Roseobacteraceae</taxon>
        <taxon>Lutimaribacter</taxon>
    </lineage>
</organism>
<keyword evidence="2" id="KW-0732">Signal</keyword>
<dbReference type="EMBL" id="FNEB01000009">
    <property type="protein sequence ID" value="SDJ18256.1"/>
    <property type="molecule type" value="Genomic_DNA"/>
</dbReference>
<dbReference type="NCBIfam" id="TIGR03370">
    <property type="entry name" value="VPLPA-CTERM"/>
    <property type="match status" value="1"/>
</dbReference>
<reference evidence="3 4" key="1">
    <citation type="submission" date="2016-10" db="EMBL/GenBank/DDBJ databases">
        <authorList>
            <person name="de Groot N.N."/>
        </authorList>
    </citation>
    <scope>NUCLEOTIDE SEQUENCE [LARGE SCALE GENOMIC DNA]</scope>
    <source>
        <strain evidence="3 4">DSM 28010</strain>
    </source>
</reference>
<evidence type="ECO:0000256" key="1">
    <source>
        <dbReference type="SAM" id="Phobius"/>
    </source>
</evidence>
<proteinExistence type="predicted"/>
<keyword evidence="1" id="KW-1133">Transmembrane helix</keyword>
<name>A0A1G8RMT2_9RHOB</name>
<sequence>MNKLSVLTAAAILSVSGAAASFAATIVDNSTTGLYNSGIGNALDNTSAFFPTVGDPTASLASAPDLSAAASSLGNWLTNPSNPGGTWSGSAVSIPQNWTVGTETAIIYEIDAGATGMSNVIASFGVDNGIAVWLNGVFVGGDQAPGGAFPNEYTYALGSLSAGSNYLQILREDHGGGTGYKVSVTGDINVIPLPAGAPLLLTGIAGFAWLRRKTKKA</sequence>
<evidence type="ECO:0000313" key="3">
    <source>
        <dbReference type="EMBL" id="SDJ18256.1"/>
    </source>
</evidence>
<accession>A0A1G8RMT2</accession>
<feature type="signal peptide" evidence="2">
    <location>
        <begin position="1"/>
        <end position="23"/>
    </location>
</feature>
<gene>
    <name evidence="3" type="ORF">SAMN05421850_109189</name>
</gene>
<dbReference type="InterPro" id="IPR008979">
    <property type="entry name" value="Galactose-bd-like_sf"/>
</dbReference>
<evidence type="ECO:0000313" key="4">
    <source>
        <dbReference type="Proteomes" id="UP000199340"/>
    </source>
</evidence>
<dbReference type="STRING" id="490829.SAMN05421850_109189"/>
<protein>
    <submittedName>
        <fullName evidence="3">VPLPA-CTERM protein sorting domain-containing protein</fullName>
    </submittedName>
</protein>
<feature type="chain" id="PRO_5011478358" evidence="2">
    <location>
        <begin position="24"/>
        <end position="217"/>
    </location>
</feature>
<dbReference type="AlphaFoldDB" id="A0A1G8RMT2"/>
<keyword evidence="1" id="KW-0812">Transmembrane</keyword>
<dbReference type="OrthoDB" id="7858189at2"/>
<dbReference type="SUPFAM" id="SSF49785">
    <property type="entry name" value="Galactose-binding domain-like"/>
    <property type="match status" value="1"/>
</dbReference>
<keyword evidence="1" id="KW-0472">Membrane</keyword>
<feature type="transmembrane region" description="Helical" evidence="1">
    <location>
        <begin position="191"/>
        <end position="210"/>
    </location>
</feature>
<evidence type="ECO:0000256" key="2">
    <source>
        <dbReference type="SAM" id="SignalP"/>
    </source>
</evidence>